<comment type="subcellular location">
    <subcellularLocation>
        <location evidence="1 7">Periplasm</location>
    </subcellularLocation>
</comment>
<dbReference type="AlphaFoldDB" id="A0A248VY78"/>
<evidence type="ECO:0000256" key="3">
    <source>
        <dbReference type="ARBA" id="ARBA00022729"/>
    </source>
</evidence>
<evidence type="ECO:0000256" key="4">
    <source>
        <dbReference type="ARBA" id="ARBA00022764"/>
    </source>
</evidence>
<dbReference type="InterPro" id="IPR033954">
    <property type="entry name" value="DiS-bond_Isoase_DsbC/G"/>
</dbReference>
<sequence>MNMIQSMWATRLARHAFVTFATAGISLSAIAAPPSAPTRAEIQDMLRKNPGPDIDVTSVAKTPLAGIFEVNVGKQLIYTDRSANYLLVGQMIESRTRRNLTQVALQDSSRIDFSSLPLANAIRTVKGDGSRRMAVFADPYCPYCKRLEQTLQKLDNVTIYTFLFPILTPDSKPMSDAIWCSPDRHTAWSSWMLNGTKPPRGTSCNAAAVSSNLALARSLGISGTPTIIFSNGTERTGALPLDELNSALDAGKS</sequence>
<comment type="similarity">
    <text evidence="2 7">Belongs to the thioredoxin family. DsbC subfamily.</text>
</comment>
<accession>A0A248VY78</accession>
<evidence type="ECO:0000256" key="2">
    <source>
        <dbReference type="ARBA" id="ARBA00009813"/>
    </source>
</evidence>
<keyword evidence="11" id="KW-1185">Reference proteome</keyword>
<dbReference type="SUPFAM" id="SSF54423">
    <property type="entry name" value="DsbC/DsbG N-terminal domain-like"/>
    <property type="match status" value="1"/>
</dbReference>
<dbReference type="EMBL" id="CP022992">
    <property type="protein sequence ID" value="ASW04006.1"/>
    <property type="molecule type" value="Genomic_DNA"/>
</dbReference>
<feature type="domain" description="Disulphide bond isomerase DsbC/G N-terminal" evidence="8">
    <location>
        <begin position="35"/>
        <end position="102"/>
    </location>
</feature>
<evidence type="ECO:0000259" key="8">
    <source>
        <dbReference type="Pfam" id="PF10411"/>
    </source>
</evidence>
<proteinExistence type="inferred from homology"/>
<dbReference type="InterPro" id="IPR012336">
    <property type="entry name" value="Thioredoxin-like_fold"/>
</dbReference>
<dbReference type="InterPro" id="IPR036249">
    <property type="entry name" value="Thioredoxin-like_sf"/>
</dbReference>
<dbReference type="InterPro" id="IPR051470">
    <property type="entry name" value="Thiol:disulfide_interchange"/>
</dbReference>
<evidence type="ECO:0000256" key="6">
    <source>
        <dbReference type="ARBA" id="ARBA00023284"/>
    </source>
</evidence>
<dbReference type="OrthoDB" id="12976at2"/>
<dbReference type="Gene3D" id="3.10.450.70">
    <property type="entry name" value="Disulphide bond isomerase, DsbC/G, N-terminal"/>
    <property type="match status" value="1"/>
</dbReference>
<dbReference type="CDD" id="cd03020">
    <property type="entry name" value="DsbA_DsbC_DsbG"/>
    <property type="match status" value="1"/>
</dbReference>
<name>A0A248VY78_9BURK</name>
<keyword evidence="10" id="KW-0614">Plasmid</keyword>
<dbReference type="Proteomes" id="UP000215158">
    <property type="component" value="Plasmid pBN2"/>
</dbReference>
<evidence type="ECO:0000256" key="1">
    <source>
        <dbReference type="ARBA" id="ARBA00004418"/>
    </source>
</evidence>
<dbReference type="InterPro" id="IPR018950">
    <property type="entry name" value="DiS-bond_isomerase_DsbC/G_N"/>
</dbReference>
<gene>
    <name evidence="10" type="ORF">CJU94_38385</name>
</gene>
<evidence type="ECO:0000259" key="9">
    <source>
        <dbReference type="Pfam" id="PF13098"/>
    </source>
</evidence>
<dbReference type="Gene3D" id="3.40.30.10">
    <property type="entry name" value="Glutaredoxin"/>
    <property type="match status" value="1"/>
</dbReference>
<dbReference type="InterPro" id="IPR009094">
    <property type="entry name" value="DiS-bond_isomerase_DsbC/G_N_sf"/>
</dbReference>
<dbReference type="PANTHER" id="PTHR35272:SF3">
    <property type="entry name" value="THIOL:DISULFIDE INTERCHANGE PROTEIN DSBC"/>
    <property type="match status" value="1"/>
</dbReference>
<protein>
    <recommendedName>
        <fullName evidence="7">Thiol:disulfide interchange protein</fullName>
    </recommendedName>
</protein>
<feature type="signal peptide" evidence="7">
    <location>
        <begin position="1"/>
        <end position="31"/>
    </location>
</feature>
<dbReference type="SUPFAM" id="SSF52833">
    <property type="entry name" value="Thioredoxin-like"/>
    <property type="match status" value="1"/>
</dbReference>
<keyword evidence="4 7" id="KW-0574">Periplasm</keyword>
<dbReference type="RefSeq" id="WP_095423729.1">
    <property type="nucleotide sequence ID" value="NZ_CP022992.1"/>
</dbReference>
<feature type="domain" description="Thioredoxin-like fold" evidence="9">
    <location>
        <begin position="125"/>
        <end position="248"/>
    </location>
</feature>
<keyword evidence="6 7" id="KW-0676">Redox-active center</keyword>
<geneLocation type="plasmid" evidence="10 11">
    <name>pBN2</name>
</geneLocation>
<keyword evidence="5" id="KW-1015">Disulfide bond</keyword>
<organism evidence="10 11">
    <name type="scientific">Paraburkholderia aromaticivorans</name>
    <dbReference type="NCBI Taxonomy" id="2026199"/>
    <lineage>
        <taxon>Bacteria</taxon>
        <taxon>Pseudomonadati</taxon>
        <taxon>Pseudomonadota</taxon>
        <taxon>Betaproteobacteria</taxon>
        <taxon>Burkholderiales</taxon>
        <taxon>Burkholderiaceae</taxon>
        <taxon>Paraburkholderia</taxon>
    </lineage>
</organism>
<dbReference type="Pfam" id="PF13098">
    <property type="entry name" value="Thioredoxin_2"/>
    <property type="match status" value="1"/>
</dbReference>
<dbReference type="KEGG" id="parb:CJU94_38385"/>
<feature type="chain" id="PRO_5011812760" description="Thiol:disulfide interchange protein" evidence="7">
    <location>
        <begin position="32"/>
        <end position="253"/>
    </location>
</feature>
<comment type="function">
    <text evidence="7">Required for disulfide bond formation in some periplasmic proteins. Acts by transferring its disulfide bond to other proteins and is reduced in the process.</text>
</comment>
<evidence type="ECO:0000313" key="10">
    <source>
        <dbReference type="EMBL" id="ASW04006.1"/>
    </source>
</evidence>
<dbReference type="Pfam" id="PF10411">
    <property type="entry name" value="DsbC_N"/>
    <property type="match status" value="1"/>
</dbReference>
<reference evidence="10 11" key="1">
    <citation type="submission" date="2017-08" db="EMBL/GenBank/DDBJ databases">
        <title>Identification and genetic characteristics of simultaneous BTEX- and naphthalene-degrading Paraburkholderia sp. BN5 isolated from petroleum-contaminated soil.</title>
        <authorList>
            <person name="Lee Y."/>
            <person name="Jeon C.O."/>
        </authorList>
    </citation>
    <scope>NUCLEOTIDE SEQUENCE [LARGE SCALE GENOMIC DNA]</scope>
    <source>
        <strain evidence="10 11">BN5</strain>
        <plasmid evidence="10 11">pBN2</plasmid>
    </source>
</reference>
<dbReference type="PANTHER" id="PTHR35272">
    <property type="entry name" value="THIOL:DISULFIDE INTERCHANGE PROTEIN DSBC-RELATED"/>
    <property type="match status" value="1"/>
</dbReference>
<dbReference type="GO" id="GO:0042597">
    <property type="term" value="C:periplasmic space"/>
    <property type="evidence" value="ECO:0007669"/>
    <property type="project" value="UniProtKB-SubCell"/>
</dbReference>
<evidence type="ECO:0000256" key="7">
    <source>
        <dbReference type="RuleBase" id="RU364038"/>
    </source>
</evidence>
<evidence type="ECO:0000256" key="5">
    <source>
        <dbReference type="ARBA" id="ARBA00023157"/>
    </source>
</evidence>
<keyword evidence="3 7" id="KW-0732">Signal</keyword>
<evidence type="ECO:0000313" key="11">
    <source>
        <dbReference type="Proteomes" id="UP000215158"/>
    </source>
</evidence>